<evidence type="ECO:0000256" key="3">
    <source>
        <dbReference type="ARBA" id="ARBA00022519"/>
    </source>
</evidence>
<evidence type="ECO:0000256" key="12">
    <source>
        <dbReference type="HAMAP-Rule" id="MF_00454"/>
    </source>
</evidence>
<dbReference type="Proteomes" id="UP001163739">
    <property type="component" value="Chromosome"/>
</dbReference>
<evidence type="ECO:0000256" key="11">
    <source>
        <dbReference type="ARBA" id="ARBA00035585"/>
    </source>
</evidence>
<dbReference type="NCBIfam" id="TIGR00494">
    <property type="entry name" value="crcB"/>
    <property type="match status" value="1"/>
</dbReference>
<organism evidence="13 14">
    <name type="scientific">Alkalimarinus alittae</name>
    <dbReference type="NCBI Taxonomy" id="2961619"/>
    <lineage>
        <taxon>Bacteria</taxon>
        <taxon>Pseudomonadati</taxon>
        <taxon>Pseudomonadota</taxon>
        <taxon>Gammaproteobacteria</taxon>
        <taxon>Alteromonadales</taxon>
        <taxon>Alteromonadaceae</taxon>
        <taxon>Alkalimarinus</taxon>
    </lineage>
</organism>
<protein>
    <recommendedName>
        <fullName evidence="12">Fluoride-specific ion channel FluC</fullName>
    </recommendedName>
</protein>
<keyword evidence="14" id="KW-1185">Reference proteome</keyword>
<comment type="activity regulation">
    <text evidence="12">Na(+) is not transported, but it plays an essential structural role and its presence is essential for fluoride channel function.</text>
</comment>
<evidence type="ECO:0000256" key="7">
    <source>
        <dbReference type="ARBA" id="ARBA00023065"/>
    </source>
</evidence>
<keyword evidence="2 12" id="KW-1003">Cell membrane</keyword>
<evidence type="ECO:0000256" key="1">
    <source>
        <dbReference type="ARBA" id="ARBA00004651"/>
    </source>
</evidence>
<keyword evidence="4 12" id="KW-0812">Transmembrane</keyword>
<feature type="binding site" evidence="12">
    <location>
        <position position="75"/>
    </location>
    <ligand>
        <name>Na(+)</name>
        <dbReference type="ChEBI" id="CHEBI:29101"/>
        <note>structural</note>
    </ligand>
</feature>
<evidence type="ECO:0000256" key="4">
    <source>
        <dbReference type="ARBA" id="ARBA00022692"/>
    </source>
</evidence>
<keyword evidence="12" id="KW-0479">Metal-binding</keyword>
<keyword evidence="3" id="KW-0997">Cell inner membrane</keyword>
<dbReference type="InterPro" id="IPR003691">
    <property type="entry name" value="FluC"/>
</dbReference>
<evidence type="ECO:0000256" key="8">
    <source>
        <dbReference type="ARBA" id="ARBA00023136"/>
    </source>
</evidence>
<feature type="binding site" evidence="12">
    <location>
        <position position="78"/>
    </location>
    <ligand>
        <name>Na(+)</name>
        <dbReference type="ChEBI" id="CHEBI:29101"/>
        <note>structural</note>
    </ligand>
</feature>
<feature type="transmembrane region" description="Helical" evidence="12">
    <location>
        <begin position="97"/>
        <end position="118"/>
    </location>
</feature>
<comment type="subcellular location">
    <subcellularLocation>
        <location evidence="1 12">Cell membrane</location>
        <topology evidence="1 12">Multi-pass membrane protein</topology>
    </subcellularLocation>
</comment>
<comment type="catalytic activity">
    <reaction evidence="11">
        <text>fluoride(in) = fluoride(out)</text>
        <dbReference type="Rhea" id="RHEA:76159"/>
        <dbReference type="ChEBI" id="CHEBI:17051"/>
    </reaction>
    <physiologicalReaction direction="left-to-right" evidence="11">
        <dbReference type="Rhea" id="RHEA:76160"/>
    </physiologicalReaction>
</comment>
<keyword evidence="5 12" id="KW-1133">Transmembrane helix</keyword>
<evidence type="ECO:0000313" key="14">
    <source>
        <dbReference type="Proteomes" id="UP001163739"/>
    </source>
</evidence>
<gene>
    <name evidence="12 13" type="primary">crcB</name>
    <name evidence="12" type="synonym">fluC</name>
    <name evidence="13" type="ORF">NKI27_09065</name>
</gene>
<keyword evidence="6 12" id="KW-0915">Sodium</keyword>
<dbReference type="EMBL" id="CP100390">
    <property type="protein sequence ID" value="UZE97865.1"/>
    <property type="molecule type" value="Genomic_DNA"/>
</dbReference>
<evidence type="ECO:0000313" key="13">
    <source>
        <dbReference type="EMBL" id="UZE97865.1"/>
    </source>
</evidence>
<dbReference type="HAMAP" id="MF_00454">
    <property type="entry name" value="FluC"/>
    <property type="match status" value="1"/>
</dbReference>
<dbReference type="RefSeq" id="WP_265049340.1">
    <property type="nucleotide sequence ID" value="NZ_CP100390.1"/>
</dbReference>
<dbReference type="PANTHER" id="PTHR28259">
    <property type="entry name" value="FLUORIDE EXPORT PROTEIN 1-RELATED"/>
    <property type="match status" value="1"/>
</dbReference>
<feature type="transmembrane region" description="Helical" evidence="12">
    <location>
        <begin position="68"/>
        <end position="91"/>
    </location>
</feature>
<comment type="similarity">
    <text evidence="10 12">Belongs to the fluoride channel Fluc/FEX (TC 1.A.43) family.</text>
</comment>
<evidence type="ECO:0000256" key="6">
    <source>
        <dbReference type="ARBA" id="ARBA00023053"/>
    </source>
</evidence>
<keyword evidence="12" id="KW-0813">Transport</keyword>
<keyword evidence="9 12" id="KW-0407">Ion channel</keyword>
<dbReference type="PANTHER" id="PTHR28259:SF1">
    <property type="entry name" value="FLUORIDE EXPORT PROTEIN 1-RELATED"/>
    <property type="match status" value="1"/>
</dbReference>
<accession>A0ABY6N6V2</accession>
<name>A0ABY6N6V2_9ALTE</name>
<comment type="function">
    <text evidence="12">Fluoride-specific ion channel. Important for reducing fluoride concentration in the cell, thus reducing its toxicity.</text>
</comment>
<keyword evidence="7 12" id="KW-0406">Ion transport</keyword>
<evidence type="ECO:0000256" key="9">
    <source>
        <dbReference type="ARBA" id="ARBA00023303"/>
    </source>
</evidence>
<dbReference type="Pfam" id="PF02537">
    <property type="entry name" value="CRCB"/>
    <property type="match status" value="1"/>
</dbReference>
<sequence length="124" mass="13194">MFQVMAIALGGALGALSRYAVIGLVTSWLGKTFPFGTLLVNILGSFLMGILYVIVVQKMHLSPELKSILVVGFLGAFTTFSTFSLEAFSFISQGQLLSAVTYILSSVILCILAVWAGVSLAKLL</sequence>
<evidence type="ECO:0000256" key="5">
    <source>
        <dbReference type="ARBA" id="ARBA00022989"/>
    </source>
</evidence>
<keyword evidence="8 12" id="KW-0472">Membrane</keyword>
<evidence type="ECO:0000256" key="2">
    <source>
        <dbReference type="ARBA" id="ARBA00022475"/>
    </source>
</evidence>
<feature type="transmembrane region" description="Helical" evidence="12">
    <location>
        <begin position="33"/>
        <end position="56"/>
    </location>
</feature>
<proteinExistence type="inferred from homology"/>
<evidence type="ECO:0000256" key="10">
    <source>
        <dbReference type="ARBA" id="ARBA00035120"/>
    </source>
</evidence>
<reference evidence="13" key="1">
    <citation type="submission" date="2022-06" db="EMBL/GenBank/DDBJ databases">
        <title>Alkalimarinus sp. nov., isolated from gut of a Alitta virens.</title>
        <authorList>
            <person name="Yang A.I."/>
            <person name="Shin N.-R."/>
        </authorList>
    </citation>
    <scope>NUCLEOTIDE SEQUENCE</scope>
    <source>
        <strain evidence="13">A2M4</strain>
    </source>
</reference>